<accession>A0A183J2P7</accession>
<evidence type="ECO:0000313" key="1">
    <source>
        <dbReference type="EMBL" id="VDP29367.1"/>
    </source>
</evidence>
<evidence type="ECO:0000313" key="2">
    <source>
        <dbReference type="Proteomes" id="UP000270296"/>
    </source>
</evidence>
<dbReference type="AlphaFoldDB" id="A0A183J2P7"/>
<dbReference type="EMBL" id="UZAM01013677">
    <property type="protein sequence ID" value="VDP29367.1"/>
    <property type="molecule type" value="Genomic_DNA"/>
</dbReference>
<proteinExistence type="predicted"/>
<dbReference type="OrthoDB" id="263283at2759"/>
<dbReference type="Gene3D" id="2.60.120.650">
    <property type="entry name" value="Cupin"/>
    <property type="match status" value="1"/>
</dbReference>
<gene>
    <name evidence="1" type="ORF">SBAD_LOCUS10145</name>
</gene>
<dbReference type="Proteomes" id="UP000270296">
    <property type="component" value="Unassembled WGS sequence"/>
</dbReference>
<organism evidence="3">
    <name type="scientific">Soboliphyme baturini</name>
    <dbReference type="NCBI Taxonomy" id="241478"/>
    <lineage>
        <taxon>Eukaryota</taxon>
        <taxon>Metazoa</taxon>
        <taxon>Ecdysozoa</taxon>
        <taxon>Nematoda</taxon>
        <taxon>Enoplea</taxon>
        <taxon>Dorylaimia</taxon>
        <taxon>Dioctophymatida</taxon>
        <taxon>Dioctophymatoidea</taxon>
        <taxon>Soboliphymatidae</taxon>
        <taxon>Soboliphyme</taxon>
    </lineage>
</organism>
<reference evidence="1 2" key="2">
    <citation type="submission" date="2018-11" db="EMBL/GenBank/DDBJ databases">
        <authorList>
            <consortium name="Pathogen Informatics"/>
        </authorList>
    </citation>
    <scope>NUCLEOTIDE SEQUENCE [LARGE SCALE GENOMIC DNA]</scope>
</reference>
<reference evidence="3" key="1">
    <citation type="submission" date="2016-06" db="UniProtKB">
        <authorList>
            <consortium name="WormBaseParasite"/>
        </authorList>
    </citation>
    <scope>IDENTIFICATION</scope>
</reference>
<protein>
    <submittedName>
        <fullName evidence="3">Tudor domain-containing protein</fullName>
    </submittedName>
</protein>
<sequence>MSDTLEHVCFKGERYYLRALGHLPRQEVARLDVDYPALCQDLTVPKLFAPEKTFSSVLRVSSSHVQLWTHYDVKTFLQPT</sequence>
<dbReference type="WBParaSite" id="SBAD_0001050801-mRNA-1">
    <property type="protein sequence ID" value="SBAD_0001050801-mRNA-1"/>
    <property type="gene ID" value="SBAD_0001050801"/>
</dbReference>
<evidence type="ECO:0000313" key="3">
    <source>
        <dbReference type="WBParaSite" id="SBAD_0001050801-mRNA-1"/>
    </source>
</evidence>
<keyword evidence="2" id="KW-1185">Reference proteome</keyword>
<name>A0A183J2P7_9BILA</name>